<proteinExistence type="predicted"/>
<dbReference type="EMBL" id="QXIR01000014">
    <property type="protein sequence ID" value="RIW33239.1"/>
    <property type="molecule type" value="Genomic_DNA"/>
</dbReference>
<dbReference type="OrthoDB" id="9792929at2"/>
<accession>A0A3A1QXM6</accession>
<keyword evidence="5" id="KW-1185">Reference proteome</keyword>
<dbReference type="InterPro" id="IPR000182">
    <property type="entry name" value="GNAT_dom"/>
</dbReference>
<dbReference type="SUPFAM" id="SSF55729">
    <property type="entry name" value="Acyl-CoA N-acyltransferases (Nat)"/>
    <property type="match status" value="1"/>
</dbReference>
<organism evidence="4 5">
    <name type="scientific">Bacillus salacetis</name>
    <dbReference type="NCBI Taxonomy" id="2315464"/>
    <lineage>
        <taxon>Bacteria</taxon>
        <taxon>Bacillati</taxon>
        <taxon>Bacillota</taxon>
        <taxon>Bacilli</taxon>
        <taxon>Bacillales</taxon>
        <taxon>Bacillaceae</taxon>
        <taxon>Bacillus</taxon>
    </lineage>
</organism>
<evidence type="ECO:0000313" key="5">
    <source>
        <dbReference type="Proteomes" id="UP000265801"/>
    </source>
</evidence>
<keyword evidence="2" id="KW-0012">Acyltransferase</keyword>
<protein>
    <submittedName>
        <fullName evidence="4">GNAT family N-acetyltransferase</fullName>
    </submittedName>
</protein>
<dbReference type="PANTHER" id="PTHR43877:SF2">
    <property type="entry name" value="AMINOALKYLPHOSPHONATE N-ACETYLTRANSFERASE-RELATED"/>
    <property type="match status" value="1"/>
</dbReference>
<evidence type="ECO:0000256" key="1">
    <source>
        <dbReference type="ARBA" id="ARBA00022679"/>
    </source>
</evidence>
<dbReference type="CDD" id="cd04301">
    <property type="entry name" value="NAT_SF"/>
    <property type="match status" value="1"/>
</dbReference>
<dbReference type="PROSITE" id="PS51186">
    <property type="entry name" value="GNAT"/>
    <property type="match status" value="1"/>
</dbReference>
<reference evidence="4 5" key="1">
    <citation type="submission" date="2018-09" db="EMBL/GenBank/DDBJ databases">
        <title>Bacillus saliacetes sp. nov., isolated from Thai shrimp paste (Ka-pi).</title>
        <authorList>
            <person name="Daroonpunt R."/>
            <person name="Tanasupawat S."/>
            <person name="Yiamsombut S."/>
        </authorList>
    </citation>
    <scope>NUCLEOTIDE SEQUENCE [LARGE SCALE GENOMIC DNA]</scope>
    <source>
        <strain evidence="4 5">SKP7-4</strain>
    </source>
</reference>
<gene>
    <name evidence="4" type="ORF">D3H55_11305</name>
</gene>
<dbReference type="Pfam" id="PF00583">
    <property type="entry name" value="Acetyltransf_1"/>
    <property type="match status" value="1"/>
</dbReference>
<sequence>MKVVKAGIEYLDLVSDVFNQYRIFYNQENNIESCRAFLKERMENEESVIFLALEEGEGSLKPLGFTQLYPIFSSVSLKRHWLLNDLFVTEEARRRGAGECLLNSAKQLAEETGAKGLTLETSHDNFKAQKLYEKFGFKKHTEFHYTYGL</sequence>
<dbReference type="Gene3D" id="3.40.630.30">
    <property type="match status" value="1"/>
</dbReference>
<dbReference type="Proteomes" id="UP000265801">
    <property type="component" value="Unassembled WGS sequence"/>
</dbReference>
<dbReference type="AlphaFoldDB" id="A0A3A1QXM6"/>
<dbReference type="InterPro" id="IPR050832">
    <property type="entry name" value="Bact_Acetyltransf"/>
</dbReference>
<evidence type="ECO:0000313" key="4">
    <source>
        <dbReference type="EMBL" id="RIW33239.1"/>
    </source>
</evidence>
<feature type="domain" description="N-acetyltransferase" evidence="3">
    <location>
        <begin position="8"/>
        <end position="149"/>
    </location>
</feature>
<dbReference type="PANTHER" id="PTHR43877">
    <property type="entry name" value="AMINOALKYLPHOSPHONATE N-ACETYLTRANSFERASE-RELATED-RELATED"/>
    <property type="match status" value="1"/>
</dbReference>
<dbReference type="GO" id="GO:0016747">
    <property type="term" value="F:acyltransferase activity, transferring groups other than amino-acyl groups"/>
    <property type="evidence" value="ECO:0007669"/>
    <property type="project" value="InterPro"/>
</dbReference>
<dbReference type="RefSeq" id="WP_119547026.1">
    <property type="nucleotide sequence ID" value="NZ_QXIR01000014.1"/>
</dbReference>
<name>A0A3A1QXM6_9BACI</name>
<comment type="caution">
    <text evidence="4">The sequence shown here is derived from an EMBL/GenBank/DDBJ whole genome shotgun (WGS) entry which is preliminary data.</text>
</comment>
<evidence type="ECO:0000259" key="3">
    <source>
        <dbReference type="PROSITE" id="PS51186"/>
    </source>
</evidence>
<keyword evidence="1 4" id="KW-0808">Transferase</keyword>
<dbReference type="InterPro" id="IPR016181">
    <property type="entry name" value="Acyl_CoA_acyltransferase"/>
</dbReference>
<evidence type="ECO:0000256" key="2">
    <source>
        <dbReference type="ARBA" id="ARBA00023315"/>
    </source>
</evidence>